<organism evidence="8 9">
    <name type="scientific">Canna indica</name>
    <name type="common">Indian-shot</name>
    <dbReference type="NCBI Taxonomy" id="4628"/>
    <lineage>
        <taxon>Eukaryota</taxon>
        <taxon>Viridiplantae</taxon>
        <taxon>Streptophyta</taxon>
        <taxon>Embryophyta</taxon>
        <taxon>Tracheophyta</taxon>
        <taxon>Spermatophyta</taxon>
        <taxon>Magnoliopsida</taxon>
        <taxon>Liliopsida</taxon>
        <taxon>Zingiberales</taxon>
        <taxon>Cannaceae</taxon>
        <taxon>Canna</taxon>
    </lineage>
</organism>
<keyword evidence="3 5" id="KW-0195">Cyclin</keyword>
<evidence type="ECO:0000256" key="4">
    <source>
        <dbReference type="ARBA" id="ARBA00023306"/>
    </source>
</evidence>
<evidence type="ECO:0000313" key="8">
    <source>
        <dbReference type="EMBL" id="WOL13571.1"/>
    </source>
</evidence>
<sequence>MALLDTLYCPEESLELEEDRTGPMSPALGELETECHLVHLVAEEEWAGVLCSLAAKEGDTCTELLLEAGGEHAYLISARREAVEWVTRAAARHAFSVLTALLAVNYMDRCFLHCPGGGGLRLQRDKPWMGRLAAVACLSLAAKVEETAVPLLLDLQVSSAPESEENKYVFDAKTVRRMELLVLSALGWRMNPVTPLSFIHHLLTRLCSGTAGGGARIRELASLCEALLLPVVADWRWVRYPASAWAAAALLQATEGGGGAAAPVESHEIDHLISFLDVPKEKVEECSQIIAESLVYGGKRKHSFSFLFYNYGSPPSPNRVIGSCFSCESSSSSGDSLSTWPNSVSSSPETRPCKKPNCTSVSKGSMEDAVLFAS</sequence>
<comment type="similarity">
    <text evidence="1">Belongs to the cyclin family. Cyclin D subfamily.</text>
</comment>
<dbReference type="FunFam" id="1.10.472.10:FF:000060">
    <property type="entry name" value="D6-type cyclin"/>
    <property type="match status" value="1"/>
</dbReference>
<evidence type="ECO:0000256" key="1">
    <source>
        <dbReference type="ARBA" id="ARBA00009065"/>
    </source>
</evidence>
<dbReference type="Proteomes" id="UP001327560">
    <property type="component" value="Chromosome 7"/>
</dbReference>
<evidence type="ECO:0000256" key="3">
    <source>
        <dbReference type="ARBA" id="ARBA00023127"/>
    </source>
</evidence>
<dbReference type="GO" id="GO:0051301">
    <property type="term" value="P:cell division"/>
    <property type="evidence" value="ECO:0007669"/>
    <property type="project" value="UniProtKB-KW"/>
</dbReference>
<dbReference type="InterPro" id="IPR013763">
    <property type="entry name" value="Cyclin-like_dom"/>
</dbReference>
<dbReference type="Gene3D" id="1.10.472.10">
    <property type="entry name" value="Cyclin-like"/>
    <property type="match status" value="2"/>
</dbReference>
<dbReference type="Pfam" id="PF00134">
    <property type="entry name" value="Cyclin_N"/>
    <property type="match status" value="1"/>
</dbReference>
<reference evidence="8 9" key="1">
    <citation type="submission" date="2023-10" db="EMBL/GenBank/DDBJ databases">
        <title>Chromosome-scale genome assembly provides insights into flower coloration mechanisms of Canna indica.</title>
        <authorList>
            <person name="Li C."/>
        </authorList>
    </citation>
    <scope>NUCLEOTIDE SEQUENCE [LARGE SCALE GENOMIC DNA]</scope>
    <source>
        <tissue evidence="8">Flower</tissue>
    </source>
</reference>
<feature type="domain" description="Cyclin-like" evidence="7">
    <location>
        <begin position="84"/>
        <end position="184"/>
    </location>
</feature>
<evidence type="ECO:0000313" key="9">
    <source>
        <dbReference type="Proteomes" id="UP001327560"/>
    </source>
</evidence>
<dbReference type="InterPro" id="IPR006671">
    <property type="entry name" value="Cyclin_N"/>
</dbReference>
<proteinExistence type="inferred from homology"/>
<dbReference type="AlphaFoldDB" id="A0AAQ3KWK5"/>
<dbReference type="InterPro" id="IPR036915">
    <property type="entry name" value="Cyclin-like_sf"/>
</dbReference>
<name>A0AAQ3KWK5_9LILI</name>
<dbReference type="SMART" id="SM00385">
    <property type="entry name" value="CYCLIN"/>
    <property type="match status" value="1"/>
</dbReference>
<protein>
    <submittedName>
        <fullName evidence="8">Cyclin-D3-2-like</fullName>
    </submittedName>
</protein>
<evidence type="ECO:0000256" key="2">
    <source>
        <dbReference type="ARBA" id="ARBA00022618"/>
    </source>
</evidence>
<dbReference type="InterPro" id="IPR004367">
    <property type="entry name" value="Cyclin_C-dom"/>
</dbReference>
<accession>A0AAQ3KWK5</accession>
<dbReference type="PANTHER" id="PTHR10177">
    <property type="entry name" value="CYCLINS"/>
    <property type="match status" value="1"/>
</dbReference>
<dbReference type="SUPFAM" id="SSF47954">
    <property type="entry name" value="Cyclin-like"/>
    <property type="match status" value="1"/>
</dbReference>
<dbReference type="Pfam" id="PF02984">
    <property type="entry name" value="Cyclin_C"/>
    <property type="match status" value="1"/>
</dbReference>
<evidence type="ECO:0000259" key="7">
    <source>
        <dbReference type="SMART" id="SM00385"/>
    </source>
</evidence>
<keyword evidence="9" id="KW-1185">Reference proteome</keyword>
<dbReference type="InterPro" id="IPR039361">
    <property type="entry name" value="Cyclin"/>
</dbReference>
<dbReference type="CDD" id="cd20543">
    <property type="entry name" value="CYCLIN_AtCycD-like_rpt1"/>
    <property type="match status" value="1"/>
</dbReference>
<evidence type="ECO:0000256" key="6">
    <source>
        <dbReference type="SAM" id="MobiDB-lite"/>
    </source>
</evidence>
<keyword evidence="2" id="KW-0132">Cell division</keyword>
<keyword evidence="4" id="KW-0131">Cell cycle</keyword>
<gene>
    <name evidence="8" type="ORF">Cni_G22341</name>
</gene>
<evidence type="ECO:0000256" key="5">
    <source>
        <dbReference type="RuleBase" id="RU000383"/>
    </source>
</evidence>
<feature type="region of interest" description="Disordered" evidence="6">
    <location>
        <begin position="331"/>
        <end position="359"/>
    </location>
</feature>
<feature type="compositionally biased region" description="Polar residues" evidence="6">
    <location>
        <begin position="339"/>
        <end position="349"/>
    </location>
</feature>
<dbReference type="EMBL" id="CP136896">
    <property type="protein sequence ID" value="WOL13571.1"/>
    <property type="molecule type" value="Genomic_DNA"/>
</dbReference>